<keyword evidence="3" id="KW-1185">Reference proteome</keyword>
<gene>
    <name evidence="2" type="ORF">JYP50_04640</name>
</gene>
<sequence>MNMKNRVVTAAALAAVVAGALSVAQPTFAGDKEKCYGIAKAGQNDCANLAGTHSCAAQSTVDFDIGEYKVVEAGTCEALGGYSKGEAQKMYDEQQVNKR</sequence>
<proteinExistence type="predicted"/>
<dbReference type="Pfam" id="PF10048">
    <property type="entry name" value="DUF2282"/>
    <property type="match status" value="1"/>
</dbReference>
<dbReference type="Proteomes" id="UP000664303">
    <property type="component" value="Unassembled WGS sequence"/>
</dbReference>
<evidence type="ECO:0000313" key="3">
    <source>
        <dbReference type="Proteomes" id="UP000664303"/>
    </source>
</evidence>
<comment type="caution">
    <text evidence="2">The sequence shown here is derived from an EMBL/GenBank/DDBJ whole genome shotgun (WGS) entry which is preliminary data.</text>
</comment>
<keyword evidence="1" id="KW-0732">Signal</keyword>
<feature type="chain" id="PRO_5037659291" evidence="1">
    <location>
        <begin position="30"/>
        <end position="99"/>
    </location>
</feature>
<dbReference type="EMBL" id="JAFKCZ010000003">
    <property type="protein sequence ID" value="MBN7795866.1"/>
    <property type="molecule type" value="Genomic_DNA"/>
</dbReference>
<feature type="signal peptide" evidence="1">
    <location>
        <begin position="1"/>
        <end position="29"/>
    </location>
</feature>
<accession>A0A939DDG2</accession>
<organism evidence="2 3">
    <name type="scientific">Parahaliea mediterranea</name>
    <dbReference type="NCBI Taxonomy" id="651086"/>
    <lineage>
        <taxon>Bacteria</taxon>
        <taxon>Pseudomonadati</taxon>
        <taxon>Pseudomonadota</taxon>
        <taxon>Gammaproteobacteria</taxon>
        <taxon>Cellvibrionales</taxon>
        <taxon>Halieaceae</taxon>
        <taxon>Parahaliea</taxon>
    </lineage>
</organism>
<evidence type="ECO:0000313" key="2">
    <source>
        <dbReference type="EMBL" id="MBN7795866.1"/>
    </source>
</evidence>
<dbReference type="AlphaFoldDB" id="A0A939DDG2"/>
<reference evidence="2" key="1">
    <citation type="submission" date="2021-02" db="EMBL/GenBank/DDBJ databases">
        <title>PHA producing bacteria isolated from coastal sediment in Guangdong, Shenzhen.</title>
        <authorList>
            <person name="Zheng W."/>
            <person name="Yu S."/>
            <person name="Huang Y."/>
        </authorList>
    </citation>
    <scope>NUCLEOTIDE SEQUENCE</scope>
    <source>
        <strain evidence="2">TN14-10</strain>
    </source>
</reference>
<protein>
    <submittedName>
        <fullName evidence="2">DUF2282 domain-containing protein</fullName>
    </submittedName>
</protein>
<dbReference type="InterPro" id="IPR018740">
    <property type="entry name" value="DUF2282_membr"/>
</dbReference>
<evidence type="ECO:0000256" key="1">
    <source>
        <dbReference type="SAM" id="SignalP"/>
    </source>
</evidence>
<name>A0A939DDG2_9GAMM</name>